<accession>Q6MPB1</accession>
<dbReference type="KEGG" id="bba:Bd0947"/>
<sequence>MKLLLAMTMMLLPVSAMAGLTSKDVFQKIDCRLINDGVVLKEHSEYMMNIRTDLGYAKFSQIQFGDEAMKIQYQLFIEDDINGVIPESLIFLQNLMIGETESSVEISGQKVSWVKSTLKGFAVQCDLAEPVQ</sequence>
<dbReference type="STRING" id="264462.Bd0947"/>
<keyword evidence="3" id="KW-1185">Reference proteome</keyword>
<gene>
    <name evidence="2" type="ordered locus">Bd0947</name>
</gene>
<dbReference type="GO" id="GO:0004084">
    <property type="term" value="F:branched-chain-amino-acid transaminase activity"/>
    <property type="evidence" value="ECO:0007669"/>
    <property type="project" value="UniProtKB-EC"/>
</dbReference>
<proteinExistence type="predicted"/>
<evidence type="ECO:0000313" key="3">
    <source>
        <dbReference type="Proteomes" id="UP000008080"/>
    </source>
</evidence>
<dbReference type="Proteomes" id="UP000008080">
    <property type="component" value="Chromosome"/>
</dbReference>
<dbReference type="HOGENOM" id="CLU_1923469_0_0_7"/>
<name>Q6MPB1_BDEBA</name>
<dbReference type="RefSeq" id="WP_011163489.1">
    <property type="nucleotide sequence ID" value="NC_005363.1"/>
</dbReference>
<feature type="chain" id="PRO_5004276515" evidence="1">
    <location>
        <begin position="19"/>
        <end position="132"/>
    </location>
</feature>
<organism evidence="2 3">
    <name type="scientific">Bdellovibrio bacteriovorus (strain ATCC 15356 / DSM 50701 / NCIMB 9529 / HD100)</name>
    <dbReference type="NCBI Taxonomy" id="264462"/>
    <lineage>
        <taxon>Bacteria</taxon>
        <taxon>Pseudomonadati</taxon>
        <taxon>Bdellovibrionota</taxon>
        <taxon>Bdellovibrionia</taxon>
        <taxon>Bdellovibrionales</taxon>
        <taxon>Pseudobdellovibrionaceae</taxon>
        <taxon>Bdellovibrio</taxon>
    </lineage>
</organism>
<dbReference type="AlphaFoldDB" id="Q6MPB1"/>
<dbReference type="EC" id="2.6.1.42" evidence="2"/>
<reference evidence="2 3" key="1">
    <citation type="journal article" date="2004" name="Science">
        <title>A predator unmasked: life cycle of Bdellovibrio bacteriovorus from a genomic perspective.</title>
        <authorList>
            <person name="Rendulic S."/>
            <person name="Jagtap P."/>
            <person name="Rosinus A."/>
            <person name="Eppinger M."/>
            <person name="Baar C."/>
            <person name="Lanz C."/>
            <person name="Keller H."/>
            <person name="Lambert C."/>
            <person name="Evans K.J."/>
            <person name="Goesmann A."/>
            <person name="Meyer F."/>
            <person name="Sockett R.E."/>
            <person name="Schuster S.C."/>
        </authorList>
    </citation>
    <scope>NUCLEOTIDE SEQUENCE [LARGE SCALE GENOMIC DNA]</scope>
    <source>
        <strain evidence="3">ATCC 15356 / DSM 50701 / NCIMB 9529 / HD100</strain>
    </source>
</reference>
<evidence type="ECO:0000256" key="1">
    <source>
        <dbReference type="SAM" id="SignalP"/>
    </source>
</evidence>
<feature type="signal peptide" evidence="1">
    <location>
        <begin position="1"/>
        <end position="18"/>
    </location>
</feature>
<dbReference type="EMBL" id="BX842648">
    <property type="protein sequence ID" value="CAE78887.1"/>
    <property type="molecule type" value="Genomic_DNA"/>
</dbReference>
<evidence type="ECO:0000313" key="2">
    <source>
        <dbReference type="EMBL" id="CAE78887.1"/>
    </source>
</evidence>
<keyword evidence="2" id="KW-0808">Transferase</keyword>
<protein>
    <submittedName>
        <fullName evidence="2">Putative branched-chain amino acid aminotransferase</fullName>
        <ecNumber evidence="2">2.6.1.42</ecNumber>
    </submittedName>
</protein>
<keyword evidence="2" id="KW-0032">Aminotransferase</keyword>
<dbReference type="GeneID" id="93012019"/>
<keyword evidence="1" id="KW-0732">Signal</keyword>